<accession>A0ABS7SQJ6</accession>
<reference evidence="1 2" key="1">
    <citation type="submission" date="2021-01" db="EMBL/GenBank/DDBJ databases">
        <authorList>
            <person name="Ruan W."/>
            <person name="Khan S.A."/>
            <person name="Jeon C.O."/>
        </authorList>
    </citation>
    <scope>NUCLEOTIDE SEQUENCE [LARGE SCALE GENOMIC DNA]</scope>
    <source>
        <strain evidence="1 2">R798</strain>
    </source>
</reference>
<reference evidence="1 2" key="2">
    <citation type="submission" date="2021-08" db="EMBL/GenBank/DDBJ databases">
        <title>Massilia sp. R798.</title>
        <authorList>
            <person name="Baek J.H."/>
            <person name="Jung H.S."/>
            <person name="Kim K.R."/>
            <person name="Jeon C.O."/>
        </authorList>
    </citation>
    <scope>NUCLEOTIDE SEQUENCE [LARGE SCALE GENOMIC DNA]</scope>
    <source>
        <strain evidence="1 2">R798</strain>
    </source>
</reference>
<organism evidence="1 2">
    <name type="scientific">Massilia soli</name>
    <dbReference type="NCBI Taxonomy" id="2792854"/>
    <lineage>
        <taxon>Bacteria</taxon>
        <taxon>Pseudomonadati</taxon>
        <taxon>Pseudomonadota</taxon>
        <taxon>Betaproteobacteria</taxon>
        <taxon>Burkholderiales</taxon>
        <taxon>Oxalobacteraceae</taxon>
        <taxon>Telluria group</taxon>
        <taxon>Massilia</taxon>
    </lineage>
</organism>
<dbReference type="Proteomes" id="UP000809349">
    <property type="component" value="Unassembled WGS sequence"/>
</dbReference>
<proteinExistence type="predicted"/>
<sequence length="86" mass="9455">MPATSTVPARSRYIIRARGEPPALAAFIDIIRGDPDIALVDTIGPPGQVHTAVIDIATDKAPQFERRFFHSDELIVERDQPLSMSD</sequence>
<dbReference type="EMBL" id="JAFBIL020000005">
    <property type="protein sequence ID" value="MBZ2208143.1"/>
    <property type="molecule type" value="Genomic_DNA"/>
</dbReference>
<dbReference type="RefSeq" id="WP_223468637.1">
    <property type="nucleotide sequence ID" value="NZ_JAFBIL020000005.1"/>
</dbReference>
<protein>
    <recommendedName>
        <fullName evidence="3">Acetolactate synthase</fullName>
    </recommendedName>
</protein>
<evidence type="ECO:0008006" key="3">
    <source>
        <dbReference type="Google" id="ProtNLM"/>
    </source>
</evidence>
<name>A0ABS7SQJ6_9BURK</name>
<evidence type="ECO:0000313" key="2">
    <source>
        <dbReference type="Proteomes" id="UP000809349"/>
    </source>
</evidence>
<evidence type="ECO:0000313" key="1">
    <source>
        <dbReference type="EMBL" id="MBZ2208143.1"/>
    </source>
</evidence>
<keyword evidence="2" id="KW-1185">Reference proteome</keyword>
<gene>
    <name evidence="1" type="ORF">I4X03_012810</name>
</gene>
<comment type="caution">
    <text evidence="1">The sequence shown here is derived from an EMBL/GenBank/DDBJ whole genome shotgun (WGS) entry which is preliminary data.</text>
</comment>